<organism evidence="3 4">
    <name type="scientific">Effrenium voratum</name>
    <dbReference type="NCBI Taxonomy" id="2562239"/>
    <lineage>
        <taxon>Eukaryota</taxon>
        <taxon>Sar</taxon>
        <taxon>Alveolata</taxon>
        <taxon>Dinophyceae</taxon>
        <taxon>Suessiales</taxon>
        <taxon>Symbiodiniaceae</taxon>
        <taxon>Effrenium</taxon>
    </lineage>
</organism>
<accession>A0AA36JNW4</accession>
<dbReference type="SMART" id="SM00176">
    <property type="entry name" value="RAN"/>
    <property type="match status" value="1"/>
</dbReference>
<dbReference type="Proteomes" id="UP001178507">
    <property type="component" value="Unassembled WGS sequence"/>
</dbReference>
<dbReference type="Gene3D" id="3.40.50.300">
    <property type="entry name" value="P-loop containing nucleotide triphosphate hydrolases"/>
    <property type="match status" value="1"/>
</dbReference>
<dbReference type="InterPro" id="IPR005225">
    <property type="entry name" value="Small_GTP-bd"/>
</dbReference>
<dbReference type="InterPro" id="IPR050227">
    <property type="entry name" value="Rab"/>
</dbReference>
<evidence type="ECO:0000256" key="2">
    <source>
        <dbReference type="ARBA" id="ARBA00023134"/>
    </source>
</evidence>
<dbReference type="EMBL" id="CAUJNA010003720">
    <property type="protein sequence ID" value="CAJ1408448.1"/>
    <property type="molecule type" value="Genomic_DNA"/>
</dbReference>
<dbReference type="InterPro" id="IPR001806">
    <property type="entry name" value="Small_GTPase"/>
</dbReference>
<dbReference type="AlphaFoldDB" id="A0AA36JNW4"/>
<dbReference type="SMART" id="SM00173">
    <property type="entry name" value="RAS"/>
    <property type="match status" value="1"/>
</dbReference>
<dbReference type="GO" id="GO:0005525">
    <property type="term" value="F:GTP binding"/>
    <property type="evidence" value="ECO:0007669"/>
    <property type="project" value="UniProtKB-KW"/>
</dbReference>
<proteinExistence type="predicted"/>
<evidence type="ECO:0000313" key="4">
    <source>
        <dbReference type="Proteomes" id="UP001178507"/>
    </source>
</evidence>
<dbReference type="PRINTS" id="PR00449">
    <property type="entry name" value="RASTRNSFRMNG"/>
</dbReference>
<dbReference type="SMART" id="SM00174">
    <property type="entry name" value="RHO"/>
    <property type="match status" value="1"/>
</dbReference>
<dbReference type="PANTHER" id="PTHR47977">
    <property type="entry name" value="RAS-RELATED PROTEIN RAB"/>
    <property type="match status" value="1"/>
</dbReference>
<keyword evidence="2" id="KW-0342">GTP-binding</keyword>
<evidence type="ECO:0000256" key="1">
    <source>
        <dbReference type="ARBA" id="ARBA00022741"/>
    </source>
</evidence>
<dbReference type="GO" id="GO:0003924">
    <property type="term" value="F:GTPase activity"/>
    <property type="evidence" value="ECO:0007669"/>
    <property type="project" value="InterPro"/>
</dbReference>
<dbReference type="Pfam" id="PF00071">
    <property type="entry name" value="Ras"/>
    <property type="match status" value="1"/>
</dbReference>
<name>A0AA36JNW4_9DINO</name>
<dbReference type="SUPFAM" id="SSF52540">
    <property type="entry name" value="P-loop containing nucleoside triphosphate hydrolases"/>
    <property type="match status" value="1"/>
</dbReference>
<dbReference type="SMART" id="SM00175">
    <property type="entry name" value="RAB"/>
    <property type="match status" value="1"/>
</dbReference>
<dbReference type="InterPro" id="IPR027417">
    <property type="entry name" value="P-loop_NTPase"/>
</dbReference>
<dbReference type="NCBIfam" id="TIGR00231">
    <property type="entry name" value="small_GTP"/>
    <property type="match status" value="1"/>
</dbReference>
<dbReference type="CDD" id="cd00154">
    <property type="entry name" value="Rab"/>
    <property type="match status" value="1"/>
</dbReference>
<reference evidence="3" key="1">
    <citation type="submission" date="2023-08" db="EMBL/GenBank/DDBJ databases">
        <authorList>
            <person name="Chen Y."/>
            <person name="Shah S."/>
            <person name="Dougan E. K."/>
            <person name="Thang M."/>
            <person name="Chan C."/>
        </authorList>
    </citation>
    <scope>NUCLEOTIDE SEQUENCE</scope>
</reference>
<dbReference type="FunFam" id="3.40.50.300:FF:001447">
    <property type="entry name" value="Ras-related protein Rab-1B"/>
    <property type="match status" value="1"/>
</dbReference>
<dbReference type="PROSITE" id="PS51419">
    <property type="entry name" value="RAB"/>
    <property type="match status" value="1"/>
</dbReference>
<gene>
    <name evidence="3" type="ORF">EVOR1521_LOCUS29861</name>
</gene>
<keyword evidence="4" id="KW-1185">Reference proteome</keyword>
<keyword evidence="1" id="KW-0547">Nucleotide-binding</keyword>
<dbReference type="PROSITE" id="PS51421">
    <property type="entry name" value="RAS"/>
    <property type="match status" value="1"/>
</dbReference>
<sequence>MEEYDVMVRLLLLGEAGVGKSCIMQRFAGEPFQEAHVPTIGVDFKTRRLDKPKLSAKVQIWDTAGNRRYRVGCGFGGLFRGCQGVILIFDVSDRESFNNLRHCIRDVEGWRQGEPLMLLLLGNKADRAAYRVVSAEEALAFAESWNMLYLETSAKHNWNLQEAFEHSVEELARRQLGACAGRVQQPPSRRRRLLAWLAWLRCPCCR</sequence>
<comment type="caution">
    <text evidence="3">The sequence shown here is derived from an EMBL/GenBank/DDBJ whole genome shotgun (WGS) entry which is preliminary data.</text>
</comment>
<protein>
    <submittedName>
        <fullName evidence="3">Uncharacterized protein</fullName>
    </submittedName>
</protein>
<evidence type="ECO:0000313" key="3">
    <source>
        <dbReference type="EMBL" id="CAJ1408448.1"/>
    </source>
</evidence>